<name>A0ABW2FBZ5_9BACL</name>
<comment type="caution">
    <text evidence="11">The sequence shown here is derived from an EMBL/GenBank/DDBJ whole genome shotgun (WGS) entry which is preliminary data.</text>
</comment>
<dbReference type="InterPro" id="IPR036425">
    <property type="entry name" value="MoaB/Mog-like_dom_sf"/>
</dbReference>
<keyword evidence="9" id="KW-0479">Metal-binding</keyword>
<dbReference type="NCBIfam" id="TIGR00177">
    <property type="entry name" value="molyb_syn"/>
    <property type="match status" value="1"/>
</dbReference>
<keyword evidence="6 9" id="KW-0500">Molybdenum</keyword>
<accession>A0ABW2FBZ5</accession>
<dbReference type="InterPro" id="IPR036135">
    <property type="entry name" value="MoeA_linker/N_sf"/>
</dbReference>
<organism evidence="11 12">
    <name type="scientific">Cohnella cellulosilytica</name>
    <dbReference type="NCBI Taxonomy" id="986710"/>
    <lineage>
        <taxon>Bacteria</taxon>
        <taxon>Bacillati</taxon>
        <taxon>Bacillota</taxon>
        <taxon>Bacilli</taxon>
        <taxon>Bacillales</taxon>
        <taxon>Paenibacillaceae</taxon>
        <taxon>Cohnella</taxon>
    </lineage>
</organism>
<dbReference type="PANTHER" id="PTHR10192">
    <property type="entry name" value="MOLYBDOPTERIN BIOSYNTHESIS PROTEIN"/>
    <property type="match status" value="1"/>
</dbReference>
<dbReference type="PANTHER" id="PTHR10192:SF5">
    <property type="entry name" value="GEPHYRIN"/>
    <property type="match status" value="1"/>
</dbReference>
<keyword evidence="9" id="KW-0808">Transferase</keyword>
<gene>
    <name evidence="11" type="primary">glp</name>
    <name evidence="11" type="ORF">ACFQMJ_12520</name>
</gene>
<dbReference type="SMART" id="SM00852">
    <property type="entry name" value="MoCF_biosynth"/>
    <property type="match status" value="1"/>
</dbReference>
<evidence type="ECO:0000256" key="2">
    <source>
        <dbReference type="ARBA" id="ARBA00005046"/>
    </source>
</evidence>
<evidence type="ECO:0000313" key="12">
    <source>
        <dbReference type="Proteomes" id="UP001596378"/>
    </source>
</evidence>
<dbReference type="NCBIfam" id="NF045515">
    <property type="entry name" value="Glp_gephyrin"/>
    <property type="match status" value="1"/>
</dbReference>
<dbReference type="SUPFAM" id="SSF63882">
    <property type="entry name" value="MoeA N-terminal region -like"/>
    <property type="match status" value="1"/>
</dbReference>
<keyword evidence="9" id="KW-0460">Magnesium</keyword>
<dbReference type="Proteomes" id="UP001596378">
    <property type="component" value="Unassembled WGS sequence"/>
</dbReference>
<dbReference type="InterPro" id="IPR038987">
    <property type="entry name" value="MoeA-like"/>
</dbReference>
<dbReference type="Pfam" id="PF03453">
    <property type="entry name" value="MoeA_N"/>
    <property type="match status" value="1"/>
</dbReference>
<comment type="catalytic activity">
    <reaction evidence="8">
        <text>adenylyl-molybdopterin + molybdate = Mo-molybdopterin + AMP + H(+)</text>
        <dbReference type="Rhea" id="RHEA:35047"/>
        <dbReference type="ChEBI" id="CHEBI:15378"/>
        <dbReference type="ChEBI" id="CHEBI:36264"/>
        <dbReference type="ChEBI" id="CHEBI:62727"/>
        <dbReference type="ChEBI" id="CHEBI:71302"/>
        <dbReference type="ChEBI" id="CHEBI:456215"/>
        <dbReference type="EC" id="2.10.1.1"/>
    </reaction>
</comment>
<dbReference type="Gene3D" id="3.40.980.10">
    <property type="entry name" value="MoaB/Mog-like domain"/>
    <property type="match status" value="1"/>
</dbReference>
<protein>
    <recommendedName>
        <fullName evidence="5 9">Molybdopterin molybdenumtransferase</fullName>
        <ecNumber evidence="4 9">2.10.1.1</ecNumber>
    </recommendedName>
</protein>
<reference evidence="12" key="1">
    <citation type="journal article" date="2019" name="Int. J. Syst. Evol. Microbiol.">
        <title>The Global Catalogue of Microorganisms (GCM) 10K type strain sequencing project: providing services to taxonomists for standard genome sequencing and annotation.</title>
        <authorList>
            <consortium name="The Broad Institute Genomics Platform"/>
            <consortium name="The Broad Institute Genome Sequencing Center for Infectious Disease"/>
            <person name="Wu L."/>
            <person name="Ma J."/>
        </authorList>
    </citation>
    <scope>NUCLEOTIDE SEQUENCE [LARGE SCALE GENOMIC DNA]</scope>
    <source>
        <strain evidence="12">KCTC 12907</strain>
    </source>
</reference>
<evidence type="ECO:0000256" key="5">
    <source>
        <dbReference type="ARBA" id="ARBA00021108"/>
    </source>
</evidence>
<proteinExistence type="inferred from homology"/>
<sequence length="420" mass="44576">MQQTESSERFRRKAIQPEEAQQAIVNSVRALGAETVGLYEAWDRHLAEALIAPHPFPPFRRSGMDGYAVRTADLLQAAPGSPVELTVLECLPGGKAPKHSLGPGQASRIMTGGMVPEGADAVVMLEMVAAEERDDLPCVRIGKAVAPGVNISEIGSEIREGERLLPAGRRIGAGESAVLAACGCARVAVTRRPRVAILSTGSELLEVDEPLAPAKIRNSNAPMLAALVRELGAEPILLGKVPDDAEAAGRLVRGALSDCDLLLTSGGVSVGDFDVMVDILAQPDAKLLFNKIAMRPGSPTSAALFGEKLVLALSGNPGACFVGFHLFAVPALHRMLGMDGPTHLEFTACLGEDFPKVNAYRRYIRASTAIRDGQVWVTPTGDDKSSLMTTIVGADCLIEIPPLKEGLKRGHPVKAWNIRR</sequence>
<dbReference type="Gene3D" id="3.90.105.10">
    <property type="entry name" value="Molybdopterin biosynthesis moea protein, domain 2"/>
    <property type="match status" value="1"/>
</dbReference>
<keyword evidence="12" id="KW-1185">Reference proteome</keyword>
<dbReference type="InterPro" id="IPR036688">
    <property type="entry name" value="MoeA_C_domain_IV_sf"/>
</dbReference>
<evidence type="ECO:0000259" key="10">
    <source>
        <dbReference type="SMART" id="SM00852"/>
    </source>
</evidence>
<evidence type="ECO:0000256" key="1">
    <source>
        <dbReference type="ARBA" id="ARBA00002901"/>
    </source>
</evidence>
<dbReference type="SUPFAM" id="SSF63867">
    <property type="entry name" value="MoeA C-terminal domain-like"/>
    <property type="match status" value="1"/>
</dbReference>
<comment type="pathway">
    <text evidence="2 9">Cofactor biosynthesis; molybdopterin biosynthesis.</text>
</comment>
<evidence type="ECO:0000256" key="7">
    <source>
        <dbReference type="ARBA" id="ARBA00023150"/>
    </source>
</evidence>
<evidence type="ECO:0000256" key="9">
    <source>
        <dbReference type="RuleBase" id="RU365090"/>
    </source>
</evidence>
<evidence type="ECO:0000256" key="6">
    <source>
        <dbReference type="ARBA" id="ARBA00022505"/>
    </source>
</evidence>
<comment type="cofactor">
    <cofactor evidence="9">
        <name>Mg(2+)</name>
        <dbReference type="ChEBI" id="CHEBI:18420"/>
    </cofactor>
</comment>
<comment type="similarity">
    <text evidence="3 9">Belongs to the MoeA family.</text>
</comment>
<dbReference type="EMBL" id="JBHTAI010000006">
    <property type="protein sequence ID" value="MFC7149353.1"/>
    <property type="molecule type" value="Genomic_DNA"/>
</dbReference>
<evidence type="ECO:0000256" key="8">
    <source>
        <dbReference type="ARBA" id="ARBA00047317"/>
    </source>
</evidence>
<dbReference type="Pfam" id="PF03454">
    <property type="entry name" value="MoeA_C"/>
    <property type="match status" value="1"/>
</dbReference>
<dbReference type="Gene3D" id="2.170.190.11">
    <property type="entry name" value="Molybdopterin biosynthesis moea protein, domain 3"/>
    <property type="match status" value="1"/>
</dbReference>
<dbReference type="CDD" id="cd00887">
    <property type="entry name" value="MoeA"/>
    <property type="match status" value="1"/>
</dbReference>
<dbReference type="Pfam" id="PF00994">
    <property type="entry name" value="MoCF_biosynth"/>
    <property type="match status" value="1"/>
</dbReference>
<dbReference type="InterPro" id="IPR001453">
    <property type="entry name" value="MoaB/Mog_dom"/>
</dbReference>
<feature type="domain" description="MoaB/Mog" evidence="10">
    <location>
        <begin position="196"/>
        <end position="334"/>
    </location>
</feature>
<comment type="function">
    <text evidence="1 9">Catalyzes the insertion of molybdate into adenylated molybdopterin with the concomitant release of AMP.</text>
</comment>
<dbReference type="Gene3D" id="2.40.340.10">
    <property type="entry name" value="MoeA, C-terminal, domain IV"/>
    <property type="match status" value="1"/>
</dbReference>
<dbReference type="SUPFAM" id="SSF53218">
    <property type="entry name" value="Molybdenum cofactor biosynthesis proteins"/>
    <property type="match status" value="1"/>
</dbReference>
<dbReference type="InterPro" id="IPR005111">
    <property type="entry name" value="MoeA_C_domain_IV"/>
</dbReference>
<dbReference type="InterPro" id="IPR005110">
    <property type="entry name" value="MoeA_linker/N"/>
</dbReference>
<evidence type="ECO:0000256" key="4">
    <source>
        <dbReference type="ARBA" id="ARBA00013269"/>
    </source>
</evidence>
<evidence type="ECO:0000256" key="3">
    <source>
        <dbReference type="ARBA" id="ARBA00010763"/>
    </source>
</evidence>
<keyword evidence="7 9" id="KW-0501">Molybdenum cofactor biosynthesis</keyword>
<evidence type="ECO:0000313" key="11">
    <source>
        <dbReference type="EMBL" id="MFC7149353.1"/>
    </source>
</evidence>
<dbReference type="RefSeq" id="WP_378054470.1">
    <property type="nucleotide sequence ID" value="NZ_JBHMDN010000079.1"/>
</dbReference>
<dbReference type="EC" id="2.10.1.1" evidence="4 9"/>